<dbReference type="Proteomes" id="UP000256805">
    <property type="component" value="Unassembled WGS sequence"/>
</dbReference>
<proteinExistence type="predicted"/>
<dbReference type="AlphaFoldDB" id="A0A375JE22"/>
<reference evidence="1 2" key="1">
    <citation type="submission" date="2018-01" db="EMBL/GenBank/DDBJ databases">
        <authorList>
            <person name="Gaut B.S."/>
            <person name="Morton B.R."/>
            <person name="Clegg M.T."/>
            <person name="Duvall M.R."/>
        </authorList>
    </citation>
    <scope>NUCLEOTIDE SEQUENCE [LARGE SCALE GENOMIC DNA]</scope>
    <source>
        <strain evidence="1">Cupriavidus taiwanensis cmp 52</strain>
    </source>
</reference>
<protein>
    <submittedName>
        <fullName evidence="1">Uncharacterized protein</fullName>
    </submittedName>
</protein>
<sequence length="99" mass="11106">MAAGPTADFGQRNDFHFRIDQLRPNSEAKSEAVTEVGCQRRQVLAELAFFLWHPWLGGNLSLEQAERLCGDRCQALHDARFGKDDRAYPSATQELGDSI</sequence>
<accession>A0A375JE22</accession>
<name>A0A375JE22_9BURK</name>
<evidence type="ECO:0000313" key="2">
    <source>
        <dbReference type="Proteomes" id="UP000256805"/>
    </source>
</evidence>
<dbReference type="EMBL" id="OVTA01000098">
    <property type="protein sequence ID" value="SPS02811.1"/>
    <property type="molecule type" value="Genomic_DNA"/>
</dbReference>
<organism evidence="1 2">
    <name type="scientific">Cupriavidus taiwanensis</name>
    <dbReference type="NCBI Taxonomy" id="164546"/>
    <lineage>
        <taxon>Bacteria</taxon>
        <taxon>Pseudomonadati</taxon>
        <taxon>Pseudomonadota</taxon>
        <taxon>Betaproteobacteria</taxon>
        <taxon>Burkholderiales</taxon>
        <taxon>Burkholderiaceae</taxon>
        <taxon>Cupriavidus</taxon>
    </lineage>
</organism>
<evidence type="ECO:0000313" key="1">
    <source>
        <dbReference type="EMBL" id="SPS02811.1"/>
    </source>
</evidence>
<gene>
    <name evidence="1" type="ORF">CBM2634_U330004</name>
</gene>